<evidence type="ECO:0000259" key="10">
    <source>
        <dbReference type="PROSITE" id="PS51898"/>
    </source>
</evidence>
<dbReference type="PROSITE" id="PS51898">
    <property type="entry name" value="TYR_RECOMBINASE"/>
    <property type="match status" value="1"/>
</dbReference>
<evidence type="ECO:0000256" key="8">
    <source>
        <dbReference type="ARBA" id="ARBA00023195"/>
    </source>
</evidence>
<evidence type="ECO:0000256" key="1">
    <source>
        <dbReference type="ARBA" id="ARBA00008857"/>
    </source>
</evidence>
<evidence type="ECO:0000256" key="9">
    <source>
        <dbReference type="PROSITE-ProRule" id="PRU01248"/>
    </source>
</evidence>
<evidence type="ECO:0000256" key="3">
    <source>
        <dbReference type="ARBA" id="ARBA00022679"/>
    </source>
</evidence>
<evidence type="ECO:0000313" key="12">
    <source>
        <dbReference type="EMBL" id="DAF54621.1"/>
    </source>
</evidence>
<dbReference type="InterPro" id="IPR050090">
    <property type="entry name" value="Tyrosine_recombinase_XerCD"/>
</dbReference>
<dbReference type="GO" id="GO:0015074">
    <property type="term" value="P:DNA integration"/>
    <property type="evidence" value="ECO:0007669"/>
    <property type="project" value="UniProtKB-KW"/>
</dbReference>
<evidence type="ECO:0000256" key="5">
    <source>
        <dbReference type="ARBA" id="ARBA00022908"/>
    </source>
</evidence>
<feature type="domain" description="Tyr recombinase" evidence="10">
    <location>
        <begin position="177"/>
        <end position="396"/>
    </location>
</feature>
<dbReference type="GO" id="GO:0016740">
    <property type="term" value="F:transferase activity"/>
    <property type="evidence" value="ECO:0007669"/>
    <property type="project" value="UniProtKB-KW"/>
</dbReference>
<feature type="domain" description="Core-binding (CB)" evidence="11">
    <location>
        <begin position="69"/>
        <end position="151"/>
    </location>
</feature>
<dbReference type="Pfam" id="PF00589">
    <property type="entry name" value="Phage_integrase"/>
    <property type="match status" value="1"/>
</dbReference>
<evidence type="ECO:0000259" key="11">
    <source>
        <dbReference type="PROSITE" id="PS51900"/>
    </source>
</evidence>
<evidence type="ECO:0000256" key="6">
    <source>
        <dbReference type="ARBA" id="ARBA00023125"/>
    </source>
</evidence>
<dbReference type="Gene3D" id="1.10.443.10">
    <property type="entry name" value="Intergrase catalytic core"/>
    <property type="match status" value="1"/>
</dbReference>
<dbReference type="CDD" id="cd01189">
    <property type="entry name" value="INT_ICEBs1_C_like"/>
    <property type="match status" value="1"/>
</dbReference>
<dbReference type="GO" id="GO:0044826">
    <property type="term" value="P:viral genome integration into host DNA"/>
    <property type="evidence" value="ECO:0007669"/>
    <property type="project" value="UniProtKB-KW"/>
</dbReference>
<keyword evidence="8" id="KW-1160">Virus entry into host cell</keyword>
<keyword evidence="3" id="KW-0808">Transferase</keyword>
<dbReference type="GO" id="GO:0003677">
    <property type="term" value="F:DNA binding"/>
    <property type="evidence" value="ECO:0007669"/>
    <property type="project" value="UniProtKB-UniRule"/>
</dbReference>
<dbReference type="PROSITE" id="PS51900">
    <property type="entry name" value="CB"/>
    <property type="match status" value="1"/>
</dbReference>
<dbReference type="EMBL" id="BK032682">
    <property type="protein sequence ID" value="DAF54621.1"/>
    <property type="molecule type" value="Genomic_DNA"/>
</dbReference>
<keyword evidence="7" id="KW-0233">DNA recombination</keyword>
<proteinExistence type="inferred from homology"/>
<protein>
    <recommendedName>
        <fullName evidence="2">Integrase</fullName>
    </recommendedName>
</protein>
<keyword evidence="8" id="KW-1179">Viral genome integration</keyword>
<keyword evidence="6 9" id="KW-0238">DNA-binding</keyword>
<dbReference type="PANTHER" id="PTHR30349">
    <property type="entry name" value="PHAGE INTEGRASE-RELATED"/>
    <property type="match status" value="1"/>
</dbReference>
<keyword evidence="5" id="KW-0229">DNA integration</keyword>
<dbReference type="GO" id="GO:0075713">
    <property type="term" value="P:establishment of integrated proviral latency"/>
    <property type="evidence" value="ECO:0007669"/>
    <property type="project" value="UniProtKB-KW"/>
</dbReference>
<dbReference type="GO" id="GO:0006310">
    <property type="term" value="P:DNA recombination"/>
    <property type="evidence" value="ECO:0007669"/>
    <property type="project" value="UniProtKB-KW"/>
</dbReference>
<evidence type="ECO:0000256" key="7">
    <source>
        <dbReference type="ARBA" id="ARBA00023172"/>
    </source>
</evidence>
<comment type="similarity">
    <text evidence="1">Belongs to the 'phage' integrase family.</text>
</comment>
<name>A0A8S5SUA1_9CAUD</name>
<organism evidence="12">
    <name type="scientific">Siphoviridae sp. ctqPo10</name>
    <dbReference type="NCBI Taxonomy" id="2827948"/>
    <lineage>
        <taxon>Viruses</taxon>
        <taxon>Duplodnaviria</taxon>
        <taxon>Heunggongvirae</taxon>
        <taxon>Uroviricota</taxon>
        <taxon>Caudoviricetes</taxon>
    </lineage>
</organism>
<reference evidence="12" key="1">
    <citation type="journal article" date="2021" name="Proc. Natl. Acad. Sci. U.S.A.">
        <title>A Catalog of Tens of Thousands of Viruses from Human Metagenomes Reveals Hidden Associations with Chronic Diseases.</title>
        <authorList>
            <person name="Tisza M.J."/>
            <person name="Buck C.B."/>
        </authorList>
    </citation>
    <scope>NUCLEOTIDE SEQUENCE</scope>
    <source>
        <strain evidence="12">CtqPo10</strain>
    </source>
</reference>
<dbReference type="InterPro" id="IPR002104">
    <property type="entry name" value="Integrase_catalytic"/>
</dbReference>
<dbReference type="GO" id="GO:0016787">
    <property type="term" value="F:hydrolase activity"/>
    <property type="evidence" value="ECO:0007669"/>
    <property type="project" value="UniProtKB-KW"/>
</dbReference>
<evidence type="ECO:0000256" key="4">
    <source>
        <dbReference type="ARBA" id="ARBA00022801"/>
    </source>
</evidence>
<dbReference type="SUPFAM" id="SSF56349">
    <property type="entry name" value="DNA breaking-rejoining enzymes"/>
    <property type="match status" value="1"/>
</dbReference>
<dbReference type="InterPro" id="IPR044068">
    <property type="entry name" value="CB"/>
</dbReference>
<evidence type="ECO:0000256" key="2">
    <source>
        <dbReference type="ARBA" id="ARBA00016082"/>
    </source>
</evidence>
<dbReference type="Gene3D" id="1.10.150.130">
    <property type="match status" value="1"/>
</dbReference>
<dbReference type="InterPro" id="IPR011010">
    <property type="entry name" value="DNA_brk_join_enz"/>
</dbReference>
<accession>A0A8S5SUA1</accession>
<keyword evidence="4" id="KW-0378">Hydrolase</keyword>
<dbReference type="InterPro" id="IPR013762">
    <property type="entry name" value="Integrase-like_cat_sf"/>
</dbReference>
<sequence>MTISRREKGTGSWDTVTKKGIVYQRYRKKYDGMSSRKEFTGRTKADVKRKVQEFESKTMHITNRDYLKMTLGDCIDSVLTSLESTFKANNYATLQATNRCYIKTNKISEVQMGLIDSILIQNYYVELSKKYSESTVKKTRTLLNTVFNYLISVNIMTSNPTNGVRMPHKTNYAVQKKEHSFLSLEQADRFKEVALMKADETIAGVKTGDFIYGRNARFCLIILYTGMRVGEAYALTWKDIDFEHNTININKTMERIKIDDKYQWVVDIPKKPASIRIIPMSTVAKEQLLYLKSIEPGKSADNDDEIFVTKNNIPPSQSTLTRTLKAILTRSEINADGFGLHDLRHSFGSMLLQKGWEENKPVDIKVISEILGHDDVSTTYNIYLHIMNKHKSEAINLLL</sequence>
<dbReference type="InterPro" id="IPR010998">
    <property type="entry name" value="Integrase_recombinase_N"/>
</dbReference>
<dbReference type="PANTHER" id="PTHR30349:SF64">
    <property type="entry name" value="PROPHAGE INTEGRASE INTD-RELATED"/>
    <property type="match status" value="1"/>
</dbReference>